<proteinExistence type="predicted"/>
<accession>A0A9P1L5B7</accession>
<dbReference type="RefSeq" id="WP_155485207.1">
    <property type="nucleotide sequence ID" value="NZ_CABJBQ010000146.1"/>
</dbReference>
<protein>
    <submittedName>
        <fullName evidence="1">Uncharacterized protein</fullName>
    </submittedName>
</protein>
<dbReference type="EMBL" id="CDNY01000003">
    <property type="protein sequence ID" value="CEO33717.1"/>
    <property type="molecule type" value="Genomic_DNA"/>
</dbReference>
<comment type="caution">
    <text evidence="1">The sequence shown here is derived from an EMBL/GenBank/DDBJ whole genome shotgun (WGS) entry which is preliminary data.</text>
</comment>
<reference evidence="2" key="1">
    <citation type="submission" date="2015-01" db="EMBL/GenBank/DDBJ databases">
        <authorList>
            <person name="Aslett A.Martin."/>
            <person name="De Silva Nishadi"/>
        </authorList>
    </citation>
    <scope>NUCLEOTIDE SEQUENCE [LARGE SCALE GENOMIC DNA]</scope>
    <source>
        <strain evidence="2">UMC4404</strain>
    </source>
</reference>
<dbReference type="AlphaFoldDB" id="A0A9P1L5B7"/>
<name>A0A9P1L5B7_PARSO</name>
<evidence type="ECO:0000313" key="1">
    <source>
        <dbReference type="EMBL" id="CEO33717.1"/>
    </source>
</evidence>
<evidence type="ECO:0000313" key="2">
    <source>
        <dbReference type="Proteomes" id="UP000049685"/>
    </source>
</evidence>
<sequence>MRKYKDEEFEHPELGKLAKDYIDGLNKQEEALKYYISDIVKYDKLWTK</sequence>
<dbReference type="Proteomes" id="UP000049685">
    <property type="component" value="Unassembled WGS sequence"/>
</dbReference>
<organism evidence="1 2">
    <name type="scientific">Paraclostridium sordellii</name>
    <name type="common">Clostridium sordellii</name>
    <dbReference type="NCBI Taxonomy" id="1505"/>
    <lineage>
        <taxon>Bacteria</taxon>
        <taxon>Bacillati</taxon>
        <taxon>Bacillota</taxon>
        <taxon>Clostridia</taxon>
        <taxon>Peptostreptococcales</taxon>
        <taxon>Peptostreptococcaceae</taxon>
        <taxon>Paraclostridium</taxon>
    </lineage>
</organism>
<gene>
    <name evidence="1" type="ORF">UMC4404_16971</name>
</gene>